<evidence type="ECO:0000313" key="5">
    <source>
        <dbReference type="Proteomes" id="UP000184501"/>
    </source>
</evidence>
<dbReference type="PIRSF" id="PIRSF016516">
    <property type="entry name" value="Allantoicase"/>
    <property type="match status" value="1"/>
</dbReference>
<dbReference type="InterPro" id="IPR008979">
    <property type="entry name" value="Galactose-bd-like_sf"/>
</dbReference>
<organism evidence="4 5">
    <name type="scientific">Streptoalloteichus hindustanus</name>
    <dbReference type="NCBI Taxonomy" id="2017"/>
    <lineage>
        <taxon>Bacteria</taxon>
        <taxon>Bacillati</taxon>
        <taxon>Actinomycetota</taxon>
        <taxon>Actinomycetes</taxon>
        <taxon>Pseudonocardiales</taxon>
        <taxon>Pseudonocardiaceae</taxon>
        <taxon>Streptoalloteichus</taxon>
    </lineage>
</organism>
<gene>
    <name evidence="2" type="primary">alc</name>
    <name evidence="4" type="ORF">SAMN05444320_102619</name>
</gene>
<evidence type="ECO:0000256" key="2">
    <source>
        <dbReference type="HAMAP-Rule" id="MF_00813"/>
    </source>
</evidence>
<feature type="domain" description="Allantoicase" evidence="3">
    <location>
        <begin position="18"/>
        <end position="167"/>
    </location>
</feature>
<comment type="pathway">
    <text evidence="2">Nitrogen metabolism; (S)-allantoin degradation; (S)-ureidoglycolate from allantoate (aminidohydrolase route): step 1/1.</text>
</comment>
<sequence length="389" mass="42839">MTDEEFTDLPDLASRRVGGAVVFANDELFAEKENLVRPEEPVFQPHTFGHRGQVYDGWETRRRRDPGFDYALVRLGVPGVVRGIVVDTAWFRGNYPPEISVEGASVEGYPSPVELEHVEWVPLVPRSAAQGDTKNVFPVAVEQRVTHVRLCLYPDGGVARLRVHGEPVVDPRLLDVGPVDLAALENGARVLGCSNRFYSTPNNLIAPGQARVMGEGWETARRRDDGNDWVCLRLAEAGRVRLVELDTSHFVGNAPAWASVRGSLDPDNPDGWFDILPRARLQPDTLHRFAVEVGQDATHVRLDVHPDGGLARLRLYGALTSSARRRLGTRWFDLLGEQQARDVLTTAGLSTVDAHRIAARRPYTEPGPLLDALAELGQQRAIGLLVGGS</sequence>
<dbReference type="PANTHER" id="PTHR12045">
    <property type="entry name" value="ALLANTOICASE"/>
    <property type="match status" value="1"/>
</dbReference>
<dbReference type="InterPro" id="IPR005164">
    <property type="entry name" value="Allantoicase"/>
</dbReference>
<dbReference type="Proteomes" id="UP000184501">
    <property type="component" value="Unassembled WGS sequence"/>
</dbReference>
<dbReference type="GO" id="GO:0006144">
    <property type="term" value="P:purine nucleobase metabolic process"/>
    <property type="evidence" value="ECO:0007669"/>
    <property type="project" value="UniProtKB-KW"/>
</dbReference>
<name>A0A1M4Z7P9_STRHI</name>
<protein>
    <recommendedName>
        <fullName evidence="2">Probable allantoicase</fullName>
        <ecNumber evidence="2">3.5.3.4</ecNumber>
    </recommendedName>
    <alternativeName>
        <fullName evidence="2">Allantoate amidinohydrolase</fullName>
    </alternativeName>
</protein>
<dbReference type="GO" id="GO:0000256">
    <property type="term" value="P:allantoin catabolic process"/>
    <property type="evidence" value="ECO:0007669"/>
    <property type="project" value="UniProtKB-UniRule"/>
</dbReference>
<dbReference type="HAMAP" id="MF_00813">
    <property type="entry name" value="Allantoicase"/>
    <property type="match status" value="1"/>
</dbReference>
<dbReference type="Gene3D" id="2.60.120.260">
    <property type="entry name" value="Galactose-binding domain-like"/>
    <property type="match status" value="2"/>
</dbReference>
<dbReference type="STRING" id="2017.SAMN05444320_102619"/>
<proteinExistence type="inferred from homology"/>
<evidence type="ECO:0000256" key="1">
    <source>
        <dbReference type="ARBA" id="ARBA00009242"/>
    </source>
</evidence>
<dbReference type="UniPathway" id="UPA00395">
    <property type="reaction ID" value="UER00654"/>
</dbReference>
<dbReference type="PANTHER" id="PTHR12045:SF3">
    <property type="entry name" value="INACTIVE ALLANTOICASE-RELATED"/>
    <property type="match status" value="1"/>
</dbReference>
<dbReference type="OrthoDB" id="2078334at2"/>
<feature type="domain" description="Allantoicase" evidence="3">
    <location>
        <begin position="187"/>
        <end position="318"/>
    </location>
</feature>
<keyword evidence="2" id="KW-0659">Purine metabolism</keyword>
<dbReference type="InterPro" id="IPR015908">
    <property type="entry name" value="Allantoicase_dom"/>
</dbReference>
<comment type="catalytic activity">
    <reaction evidence="2">
        <text>allantoate + H2O = (S)-ureidoglycolate + urea</text>
        <dbReference type="Rhea" id="RHEA:11016"/>
        <dbReference type="ChEBI" id="CHEBI:15377"/>
        <dbReference type="ChEBI" id="CHEBI:16199"/>
        <dbReference type="ChEBI" id="CHEBI:17536"/>
        <dbReference type="ChEBI" id="CHEBI:57296"/>
        <dbReference type="EC" id="3.5.3.4"/>
    </reaction>
</comment>
<evidence type="ECO:0000259" key="3">
    <source>
        <dbReference type="Pfam" id="PF03561"/>
    </source>
</evidence>
<dbReference type="EC" id="3.5.3.4" evidence="2"/>
<keyword evidence="5" id="KW-1185">Reference proteome</keyword>
<keyword evidence="2" id="KW-0378">Hydrolase</keyword>
<dbReference type="EMBL" id="FQVN01000002">
    <property type="protein sequence ID" value="SHF13616.1"/>
    <property type="molecule type" value="Genomic_DNA"/>
</dbReference>
<dbReference type="Pfam" id="PF03561">
    <property type="entry name" value="Allantoicase"/>
    <property type="match status" value="2"/>
</dbReference>
<reference evidence="4 5" key="1">
    <citation type="submission" date="2016-11" db="EMBL/GenBank/DDBJ databases">
        <authorList>
            <person name="Jaros S."/>
            <person name="Januszkiewicz K."/>
            <person name="Wedrychowicz H."/>
        </authorList>
    </citation>
    <scope>NUCLEOTIDE SEQUENCE [LARGE SCALE GENOMIC DNA]</scope>
    <source>
        <strain evidence="4 5">DSM 44523</strain>
    </source>
</reference>
<evidence type="ECO:0000313" key="4">
    <source>
        <dbReference type="EMBL" id="SHF13616.1"/>
    </source>
</evidence>
<accession>A0A1M4Z7P9</accession>
<dbReference type="RefSeq" id="WP_073480822.1">
    <property type="nucleotide sequence ID" value="NZ_FQVN01000002.1"/>
</dbReference>
<comment type="similarity">
    <text evidence="1 2">Belongs to the allantoicase family.</text>
</comment>
<dbReference type="AlphaFoldDB" id="A0A1M4Z7P9"/>
<dbReference type="GO" id="GO:0004037">
    <property type="term" value="F:allantoicase activity"/>
    <property type="evidence" value="ECO:0007669"/>
    <property type="project" value="UniProtKB-UniRule"/>
</dbReference>
<dbReference type="NCBIfam" id="TIGR02961">
    <property type="entry name" value="allantoicase"/>
    <property type="match status" value="1"/>
</dbReference>
<dbReference type="SUPFAM" id="SSF49785">
    <property type="entry name" value="Galactose-binding domain-like"/>
    <property type="match status" value="2"/>
</dbReference>